<gene>
    <name evidence="1" type="ORF">ABS767_06310</name>
</gene>
<name>A0ABW8YN05_9SPHN</name>
<dbReference type="EMBL" id="JBELQC010000001">
    <property type="protein sequence ID" value="MFL9840571.1"/>
    <property type="molecule type" value="Genomic_DNA"/>
</dbReference>
<evidence type="ECO:0000313" key="1">
    <source>
        <dbReference type="EMBL" id="MFL9840571.1"/>
    </source>
</evidence>
<accession>A0ABW8YN05</accession>
<dbReference type="RefSeq" id="WP_408077506.1">
    <property type="nucleotide sequence ID" value="NZ_JBELQC010000001.1"/>
</dbReference>
<reference evidence="1 2" key="1">
    <citation type="submission" date="2024-06" db="EMBL/GenBank/DDBJ databases">
        <authorList>
            <person name="Kaempfer P."/>
            <person name="Viver T."/>
        </authorList>
    </citation>
    <scope>NUCLEOTIDE SEQUENCE [LARGE SCALE GENOMIC DNA]</scope>
    <source>
        <strain evidence="1 2">ST-64</strain>
    </source>
</reference>
<comment type="caution">
    <text evidence="1">The sequence shown here is derived from an EMBL/GenBank/DDBJ whole genome shotgun (WGS) entry which is preliminary data.</text>
</comment>
<organism evidence="1 2">
    <name type="scientific">Sphingomonas plantiphila</name>
    <dbReference type="NCBI Taxonomy" id="3163295"/>
    <lineage>
        <taxon>Bacteria</taxon>
        <taxon>Pseudomonadati</taxon>
        <taxon>Pseudomonadota</taxon>
        <taxon>Alphaproteobacteria</taxon>
        <taxon>Sphingomonadales</taxon>
        <taxon>Sphingomonadaceae</taxon>
        <taxon>Sphingomonas</taxon>
    </lineage>
</organism>
<sequence>MITISFEDQPLHDVCVDLERAEQLFGSVSAAALVNFISEARAFENVDELADFLGGDIKILEDDSLSVAIGSDYRAALVVAGKRFDRDAAGRVVWSSVTRLKLVQISRLP</sequence>
<proteinExistence type="predicted"/>
<dbReference type="Proteomes" id="UP001629244">
    <property type="component" value="Unassembled WGS sequence"/>
</dbReference>
<keyword evidence="2" id="KW-1185">Reference proteome</keyword>
<evidence type="ECO:0000313" key="2">
    <source>
        <dbReference type="Proteomes" id="UP001629244"/>
    </source>
</evidence>
<protein>
    <submittedName>
        <fullName evidence="1">Uncharacterized protein</fullName>
    </submittedName>
</protein>